<dbReference type="EMBL" id="JASKHM010000009">
    <property type="protein sequence ID" value="MEQ4484070.1"/>
    <property type="molecule type" value="Genomic_DNA"/>
</dbReference>
<proteinExistence type="predicted"/>
<accession>A0ABV1KVC7</accession>
<feature type="transmembrane region" description="Helical" evidence="2">
    <location>
        <begin position="12"/>
        <end position="33"/>
    </location>
</feature>
<feature type="transmembrane region" description="Helical" evidence="2">
    <location>
        <begin position="266"/>
        <end position="289"/>
    </location>
</feature>
<keyword evidence="2" id="KW-1133">Transmembrane helix</keyword>
<name>A0ABV1KVC7_9BACL</name>
<keyword evidence="2" id="KW-0472">Membrane</keyword>
<sequence length="295" mass="33734">MIEWIEANRDGLLGNILISALFLPIAYLFTLLLDRWKSSSIKNRGTKPKKKKNNKIKNNNQNNIENDLDDEFEIETRTSKPAPKNPPNPPQSQSPSDPWVWIIGCLFALAVGIKFYIPHKTIIINIIYLFSIFALFFCLIKASKEYKRPSAKGIGTLLLWNAFMWLLILILMHLVSHPIYYSEKVYQAELDIINGVGVLDVGIDNFMYLGYQLIGVISSILLLLFNIGAQIFVLFLWWNNSPSSISNVRNKILRFFIFIYYPKGKYIFSSMVLVLISFGFVSGLLIKLITENKAG</sequence>
<evidence type="ECO:0000256" key="2">
    <source>
        <dbReference type="SAM" id="Phobius"/>
    </source>
</evidence>
<protein>
    <recommendedName>
        <fullName evidence="5">O-antigen ligase domain-containing protein</fullName>
    </recommendedName>
</protein>
<dbReference type="Proteomes" id="UP001493487">
    <property type="component" value="Unassembled WGS sequence"/>
</dbReference>
<gene>
    <name evidence="3" type="ORF">QJS35_16855</name>
</gene>
<feature type="transmembrane region" description="Helical" evidence="2">
    <location>
        <begin position="154"/>
        <end position="175"/>
    </location>
</feature>
<comment type="caution">
    <text evidence="3">The sequence shown here is derived from an EMBL/GenBank/DDBJ whole genome shotgun (WGS) entry which is preliminary data.</text>
</comment>
<feature type="transmembrane region" description="Helical" evidence="2">
    <location>
        <begin position="213"/>
        <end position="238"/>
    </location>
</feature>
<feature type="transmembrane region" description="Helical" evidence="2">
    <location>
        <begin position="99"/>
        <end position="117"/>
    </location>
</feature>
<evidence type="ECO:0000313" key="3">
    <source>
        <dbReference type="EMBL" id="MEQ4484070.1"/>
    </source>
</evidence>
<feature type="compositionally biased region" description="Basic residues" evidence="1">
    <location>
        <begin position="44"/>
        <end position="55"/>
    </location>
</feature>
<evidence type="ECO:0008006" key="5">
    <source>
        <dbReference type="Google" id="ProtNLM"/>
    </source>
</evidence>
<feature type="region of interest" description="Disordered" evidence="1">
    <location>
        <begin position="42"/>
        <end position="64"/>
    </location>
</feature>
<keyword evidence="4" id="KW-1185">Reference proteome</keyword>
<feature type="transmembrane region" description="Helical" evidence="2">
    <location>
        <begin position="123"/>
        <end position="142"/>
    </location>
</feature>
<evidence type="ECO:0000256" key="1">
    <source>
        <dbReference type="SAM" id="MobiDB-lite"/>
    </source>
</evidence>
<dbReference type="RefSeq" id="WP_232186439.1">
    <property type="nucleotide sequence ID" value="NZ_JAIOAP010000008.1"/>
</dbReference>
<evidence type="ECO:0000313" key="4">
    <source>
        <dbReference type="Proteomes" id="UP001493487"/>
    </source>
</evidence>
<keyword evidence="2" id="KW-0812">Transmembrane</keyword>
<reference evidence="3 4" key="1">
    <citation type="journal article" date="2023" name="Genome Announc.">
        <title>Pan-Genome Analyses of the Genus Cohnella and Proposal of the Novel Species Cohnella silvisoli sp. nov., Isolated from Forest Soil.</title>
        <authorList>
            <person name="Wang C."/>
            <person name="Mao L."/>
            <person name="Bao G."/>
            <person name="Zhu H."/>
        </authorList>
    </citation>
    <scope>NUCLEOTIDE SEQUENCE [LARGE SCALE GENOMIC DNA]</scope>
    <source>
        <strain evidence="3 4">NL03-T5-1</strain>
    </source>
</reference>
<organism evidence="3 4">
    <name type="scientific">Cohnella silvisoli</name>
    <dbReference type="NCBI Taxonomy" id="2873699"/>
    <lineage>
        <taxon>Bacteria</taxon>
        <taxon>Bacillati</taxon>
        <taxon>Bacillota</taxon>
        <taxon>Bacilli</taxon>
        <taxon>Bacillales</taxon>
        <taxon>Paenibacillaceae</taxon>
        <taxon>Cohnella</taxon>
    </lineage>
</organism>